<protein>
    <submittedName>
        <fullName evidence="8">Mannose-binding protein A-like</fullName>
    </submittedName>
</protein>
<dbReference type="PROSITE" id="PS50041">
    <property type="entry name" value="C_TYPE_LECTIN_2"/>
    <property type="match status" value="1"/>
</dbReference>
<feature type="domain" description="C-type lectin" evidence="7">
    <location>
        <begin position="92"/>
        <end position="206"/>
    </location>
</feature>
<keyword evidence="4" id="KW-0430">Lectin</keyword>
<feature type="region of interest" description="Disordered" evidence="5">
    <location>
        <begin position="30"/>
        <end position="57"/>
    </location>
</feature>
<organism evidence="8 9">
    <name type="scientific">Erpetoichthys calabaricus</name>
    <name type="common">Rope fish</name>
    <name type="synonym">Calamoichthys calabaricus</name>
    <dbReference type="NCBI Taxonomy" id="27687"/>
    <lineage>
        <taxon>Eukaryota</taxon>
        <taxon>Metazoa</taxon>
        <taxon>Chordata</taxon>
        <taxon>Craniata</taxon>
        <taxon>Vertebrata</taxon>
        <taxon>Euteleostomi</taxon>
        <taxon>Actinopterygii</taxon>
        <taxon>Polypteriformes</taxon>
        <taxon>Polypteridae</taxon>
        <taxon>Erpetoichthys</taxon>
    </lineage>
</organism>
<keyword evidence="9" id="KW-1185">Reference proteome</keyword>
<proteinExistence type="predicted"/>
<evidence type="ECO:0000256" key="5">
    <source>
        <dbReference type="SAM" id="MobiDB-lite"/>
    </source>
</evidence>
<keyword evidence="3 6" id="KW-0732">Signal</keyword>
<dbReference type="InterPro" id="IPR016187">
    <property type="entry name" value="CTDL_fold"/>
</dbReference>
<reference evidence="8" key="3">
    <citation type="submission" date="2025-09" db="UniProtKB">
        <authorList>
            <consortium name="Ensembl"/>
        </authorList>
    </citation>
    <scope>IDENTIFICATION</scope>
</reference>
<dbReference type="Proteomes" id="UP000694620">
    <property type="component" value="Chromosome 3"/>
</dbReference>
<dbReference type="SMART" id="SM00034">
    <property type="entry name" value="CLECT"/>
    <property type="match status" value="1"/>
</dbReference>
<reference evidence="8" key="2">
    <citation type="submission" date="2025-08" db="UniProtKB">
        <authorList>
            <consortium name="Ensembl"/>
        </authorList>
    </citation>
    <scope>IDENTIFICATION</scope>
</reference>
<dbReference type="SUPFAM" id="SSF56436">
    <property type="entry name" value="C-type lectin-like"/>
    <property type="match status" value="1"/>
</dbReference>
<dbReference type="InterPro" id="IPR001304">
    <property type="entry name" value="C-type_lectin-like"/>
</dbReference>
<reference evidence="8" key="1">
    <citation type="submission" date="2021-06" db="EMBL/GenBank/DDBJ databases">
        <authorList>
            <consortium name="Wellcome Sanger Institute Data Sharing"/>
        </authorList>
    </citation>
    <scope>NUCLEOTIDE SEQUENCE [LARGE SCALE GENOMIC DNA]</scope>
</reference>
<dbReference type="GO" id="GO:0008083">
    <property type="term" value="F:growth factor activity"/>
    <property type="evidence" value="ECO:0007669"/>
    <property type="project" value="TreeGrafter"/>
</dbReference>
<sequence>MHSLILISTILIVAIWSCLTEEPTKTNLCIEKPERYGKEGREGPPGPKGDKGETGRPADMHRITELEEEIQTLKLSVSNLGKRMPFTYWSRYGQKMFATKNDTLIFKEGIKLCKEANGEIAMPVSAGENDALWQFVKLTGGAYLGVNDMKIEGQYEDFNTGNPVMFTNWRSGEPNDHQSEEDCSEMKSDGTWNDLWCKWSRAIICQFKLI</sequence>
<feature type="chain" id="PRO_5034274844" evidence="6">
    <location>
        <begin position="21"/>
        <end position="210"/>
    </location>
</feature>
<feature type="signal peptide" evidence="6">
    <location>
        <begin position="1"/>
        <end position="20"/>
    </location>
</feature>
<feature type="compositionally biased region" description="Basic and acidic residues" evidence="5">
    <location>
        <begin position="31"/>
        <end position="57"/>
    </location>
</feature>
<dbReference type="PANTHER" id="PTHR22799">
    <property type="entry name" value="TETRANECTIN-RELATED"/>
    <property type="match status" value="1"/>
</dbReference>
<evidence type="ECO:0000256" key="6">
    <source>
        <dbReference type="SAM" id="SignalP"/>
    </source>
</evidence>
<dbReference type="Gene3D" id="3.10.100.10">
    <property type="entry name" value="Mannose-Binding Protein A, subunit A"/>
    <property type="match status" value="1"/>
</dbReference>
<evidence type="ECO:0000256" key="4">
    <source>
        <dbReference type="ARBA" id="ARBA00022734"/>
    </source>
</evidence>
<evidence type="ECO:0000256" key="3">
    <source>
        <dbReference type="ARBA" id="ARBA00022729"/>
    </source>
</evidence>
<dbReference type="InterPro" id="IPR051663">
    <property type="entry name" value="CLec_Tetranectin-domain"/>
</dbReference>
<name>A0A8C4RNZ6_ERPCA</name>
<dbReference type="Pfam" id="PF00059">
    <property type="entry name" value="Lectin_C"/>
    <property type="match status" value="1"/>
</dbReference>
<dbReference type="GO" id="GO:0030246">
    <property type="term" value="F:carbohydrate binding"/>
    <property type="evidence" value="ECO:0007669"/>
    <property type="project" value="UniProtKB-KW"/>
</dbReference>
<dbReference type="AlphaFoldDB" id="A0A8C4RNZ6"/>
<keyword evidence="2" id="KW-0964">Secreted</keyword>
<dbReference type="InterPro" id="IPR016186">
    <property type="entry name" value="C-type_lectin-like/link_sf"/>
</dbReference>
<evidence type="ECO:0000313" key="8">
    <source>
        <dbReference type="Ensembl" id="ENSECRP00000005246.1"/>
    </source>
</evidence>
<comment type="subcellular location">
    <subcellularLocation>
        <location evidence="1">Secreted</location>
    </subcellularLocation>
</comment>
<dbReference type="PANTHER" id="PTHR22799:SF1">
    <property type="entry name" value="C-TYPE LECTIN DOMAIN FAMILY 11 MEMBER A"/>
    <property type="match status" value="1"/>
</dbReference>
<evidence type="ECO:0000256" key="1">
    <source>
        <dbReference type="ARBA" id="ARBA00004613"/>
    </source>
</evidence>
<dbReference type="Ensembl" id="ENSECRT00000005338.1">
    <property type="protein sequence ID" value="ENSECRP00000005246.1"/>
    <property type="gene ID" value="ENSECRG00000003546.1"/>
</dbReference>
<evidence type="ECO:0000259" key="7">
    <source>
        <dbReference type="PROSITE" id="PS50041"/>
    </source>
</evidence>
<dbReference type="GO" id="GO:0005615">
    <property type="term" value="C:extracellular space"/>
    <property type="evidence" value="ECO:0007669"/>
    <property type="project" value="TreeGrafter"/>
</dbReference>
<dbReference type="GeneTree" id="ENSGT00940000154368"/>
<evidence type="ECO:0000313" key="9">
    <source>
        <dbReference type="Proteomes" id="UP000694620"/>
    </source>
</evidence>
<dbReference type="GO" id="GO:0001503">
    <property type="term" value="P:ossification"/>
    <property type="evidence" value="ECO:0007669"/>
    <property type="project" value="TreeGrafter"/>
</dbReference>
<evidence type="ECO:0000256" key="2">
    <source>
        <dbReference type="ARBA" id="ARBA00022525"/>
    </source>
</evidence>
<accession>A0A8C4RNZ6</accession>